<protein>
    <recommendedName>
        <fullName evidence="4">WW domain-containing protein</fullName>
    </recommendedName>
</protein>
<organism evidence="2 3">
    <name type="scientific">Chironomus riparius</name>
    <dbReference type="NCBI Taxonomy" id="315576"/>
    <lineage>
        <taxon>Eukaryota</taxon>
        <taxon>Metazoa</taxon>
        <taxon>Ecdysozoa</taxon>
        <taxon>Arthropoda</taxon>
        <taxon>Hexapoda</taxon>
        <taxon>Insecta</taxon>
        <taxon>Pterygota</taxon>
        <taxon>Neoptera</taxon>
        <taxon>Endopterygota</taxon>
        <taxon>Diptera</taxon>
        <taxon>Nematocera</taxon>
        <taxon>Chironomoidea</taxon>
        <taxon>Chironomidae</taxon>
        <taxon>Chironominae</taxon>
        <taxon>Chironomus</taxon>
    </lineage>
</organism>
<dbReference type="Proteomes" id="UP001153620">
    <property type="component" value="Chromosome 4"/>
</dbReference>
<reference evidence="2" key="1">
    <citation type="submission" date="2022-01" db="EMBL/GenBank/DDBJ databases">
        <authorList>
            <person name="King R."/>
        </authorList>
    </citation>
    <scope>NUCLEOTIDE SEQUENCE</scope>
</reference>
<evidence type="ECO:0000256" key="1">
    <source>
        <dbReference type="SAM" id="SignalP"/>
    </source>
</evidence>
<evidence type="ECO:0000313" key="3">
    <source>
        <dbReference type="Proteomes" id="UP001153620"/>
    </source>
</evidence>
<dbReference type="EMBL" id="OU895880">
    <property type="protein sequence ID" value="CAG9812063.1"/>
    <property type="molecule type" value="Genomic_DNA"/>
</dbReference>
<sequence>MKVLSVLTVITYLALLLSQCSAKAFIRNWISGIFGESLHNYRYDLQSGTSYYHRSDGTVDSWQSPQSREFYPNSYNIVEKRHHRGPSKISNKGLQWYTDLFLR</sequence>
<proteinExistence type="predicted"/>
<evidence type="ECO:0000313" key="2">
    <source>
        <dbReference type="EMBL" id="CAG9812063.1"/>
    </source>
</evidence>
<reference evidence="2" key="2">
    <citation type="submission" date="2022-10" db="EMBL/GenBank/DDBJ databases">
        <authorList>
            <consortium name="ENA_rothamsted_submissions"/>
            <consortium name="culmorum"/>
            <person name="King R."/>
        </authorList>
    </citation>
    <scope>NUCLEOTIDE SEQUENCE</scope>
</reference>
<evidence type="ECO:0008006" key="4">
    <source>
        <dbReference type="Google" id="ProtNLM"/>
    </source>
</evidence>
<accession>A0A9N9S6X9</accession>
<feature type="signal peptide" evidence="1">
    <location>
        <begin position="1"/>
        <end position="22"/>
    </location>
</feature>
<name>A0A9N9S6X9_9DIPT</name>
<gene>
    <name evidence="2" type="ORF">CHIRRI_LOCUS14868</name>
</gene>
<keyword evidence="1" id="KW-0732">Signal</keyword>
<keyword evidence="3" id="KW-1185">Reference proteome</keyword>
<feature type="chain" id="PRO_5040243790" description="WW domain-containing protein" evidence="1">
    <location>
        <begin position="23"/>
        <end position="103"/>
    </location>
</feature>
<dbReference type="OrthoDB" id="10406859at2759"/>
<dbReference type="AlphaFoldDB" id="A0A9N9S6X9"/>